<dbReference type="eggNOG" id="KOG2456">
    <property type="taxonomic scope" value="Eukaryota"/>
</dbReference>
<dbReference type="InterPro" id="IPR016163">
    <property type="entry name" value="Ald_DH_C"/>
</dbReference>
<dbReference type="InterPro" id="IPR012394">
    <property type="entry name" value="Aldehyde_DH_NAD(P)"/>
</dbReference>
<evidence type="ECO:0000313" key="9">
    <source>
        <dbReference type="Proteomes" id="UP000659654"/>
    </source>
</evidence>
<dbReference type="WBParaSite" id="BXY_0817900.1">
    <property type="protein sequence ID" value="BXY_0817900.1"/>
    <property type="gene ID" value="BXY_0817900"/>
</dbReference>
<evidence type="ECO:0000256" key="2">
    <source>
        <dbReference type="ARBA" id="ARBA00023002"/>
    </source>
</evidence>
<dbReference type="PIRSF" id="PIRSF036492">
    <property type="entry name" value="ALDH"/>
    <property type="match status" value="1"/>
</dbReference>
<dbReference type="SMR" id="A0A1I7S594"/>
<reference evidence="7" key="2">
    <citation type="submission" date="2020-09" db="EMBL/GenBank/DDBJ databases">
        <authorList>
            <person name="Kikuchi T."/>
        </authorList>
    </citation>
    <scope>NUCLEOTIDE SEQUENCE</scope>
    <source>
        <strain evidence="7">Ka4C1</strain>
    </source>
</reference>
<dbReference type="InterPro" id="IPR016161">
    <property type="entry name" value="Ald_DH/histidinol_DH"/>
</dbReference>
<dbReference type="Gene3D" id="3.40.605.10">
    <property type="entry name" value="Aldehyde Dehydrogenase, Chain A, domain 1"/>
    <property type="match status" value="1"/>
</dbReference>
<dbReference type="EMBL" id="CAJFDI010000004">
    <property type="protein sequence ID" value="CAD5227521.1"/>
    <property type="molecule type" value="Genomic_DNA"/>
</dbReference>
<dbReference type="GO" id="GO:0005737">
    <property type="term" value="C:cytoplasm"/>
    <property type="evidence" value="ECO:0007669"/>
    <property type="project" value="TreeGrafter"/>
</dbReference>
<dbReference type="GO" id="GO:0004029">
    <property type="term" value="F:aldehyde dehydrogenase (NAD+) activity"/>
    <property type="evidence" value="ECO:0007669"/>
    <property type="project" value="TreeGrafter"/>
</dbReference>
<evidence type="ECO:0000313" key="10">
    <source>
        <dbReference type="WBParaSite" id="BXY_0817900.1"/>
    </source>
</evidence>
<feature type="domain" description="Aldehyde dehydrogenase" evidence="6">
    <location>
        <begin position="25"/>
        <end position="431"/>
    </location>
</feature>
<dbReference type="EMBL" id="CAJFCV020000004">
    <property type="protein sequence ID" value="CAG9117834.1"/>
    <property type="molecule type" value="Genomic_DNA"/>
</dbReference>
<evidence type="ECO:0000313" key="7">
    <source>
        <dbReference type="EMBL" id="CAD5227521.1"/>
    </source>
</evidence>
<dbReference type="InterPro" id="IPR016162">
    <property type="entry name" value="Ald_DH_N"/>
</dbReference>
<keyword evidence="2 4" id="KW-0560">Oxidoreductase</keyword>
<reference evidence="10" key="1">
    <citation type="submission" date="2016-11" db="UniProtKB">
        <authorList>
            <consortium name="WormBaseParasite"/>
        </authorList>
    </citation>
    <scope>IDENTIFICATION</scope>
</reference>
<dbReference type="AlphaFoldDB" id="A0A1I7S594"/>
<feature type="active site" evidence="5">
    <location>
        <position position="211"/>
    </location>
</feature>
<evidence type="ECO:0000313" key="8">
    <source>
        <dbReference type="Proteomes" id="UP000095284"/>
    </source>
</evidence>
<evidence type="ECO:0000256" key="1">
    <source>
        <dbReference type="ARBA" id="ARBA00009986"/>
    </source>
</evidence>
<dbReference type="Pfam" id="PF00171">
    <property type="entry name" value="Aldedh"/>
    <property type="match status" value="1"/>
</dbReference>
<dbReference type="OrthoDB" id="440325at2759"/>
<sequence length="497" mass="56615">MLTENGQKIAQMRDYVNSGATRSYDFRMEQIRKIKQMLTLESDRICEAIYKDTRRRPEFTEFYEIGVAKMECDQFLDNLKEWMEDEYVDRTLVCMLDTPYVRKEPFGVCLLISPFNYPINLTVPALIAMIAAGNSVILKPSELTPNTSALFEEMYHKYFDKRLIQVIQGDGPATAALLNERFDHICYTGSERIGKLVMAAVSKHLTPVVLELGGQSPVLVDETVDLEITARRILWGKTSNAGQTCLAPNHLITTADVKFKLLPILKRILVEFYGEDAQKSNDFMRLVSHHHFDRIKSMVDNSKGNVVIKAGEFDRDDLFIPPMIVEVDKDDVLLSEEIFGPILPIVTVAEFEDAFDLIKKKEKPLGAYIFSNDKKRQKKFVDEISTGNIGINDLMLNFAVDTLPFGGVGHSGMGRYRGKAGFDTFSNWKSVLHRGFFADNLTACRYPPCTPDKYKMMKRAGNRVVVPKKLKKLFSVAPWILLGVFFKVIYQQFAQQF</sequence>
<feature type="active site" evidence="5">
    <location>
        <position position="245"/>
    </location>
</feature>
<accession>A0A1I7S594</accession>
<organism evidence="8 10">
    <name type="scientific">Bursaphelenchus xylophilus</name>
    <name type="common">Pinewood nematode worm</name>
    <name type="synonym">Aphelenchoides xylophilus</name>
    <dbReference type="NCBI Taxonomy" id="6326"/>
    <lineage>
        <taxon>Eukaryota</taxon>
        <taxon>Metazoa</taxon>
        <taxon>Ecdysozoa</taxon>
        <taxon>Nematoda</taxon>
        <taxon>Chromadorea</taxon>
        <taxon>Rhabditida</taxon>
        <taxon>Tylenchina</taxon>
        <taxon>Tylenchomorpha</taxon>
        <taxon>Aphelenchoidea</taxon>
        <taxon>Aphelenchoididae</taxon>
        <taxon>Bursaphelenchus</taxon>
    </lineage>
</organism>
<dbReference type="InterPro" id="IPR015590">
    <property type="entry name" value="Aldehyde_DH_dom"/>
</dbReference>
<evidence type="ECO:0000256" key="5">
    <source>
        <dbReference type="PIRSR" id="PIRSR036492-1"/>
    </source>
</evidence>
<dbReference type="FunFam" id="3.40.605.10:FF:000004">
    <property type="entry name" value="Aldehyde dehydrogenase"/>
    <property type="match status" value="1"/>
</dbReference>
<evidence type="ECO:0000256" key="3">
    <source>
        <dbReference type="ARBA" id="ARBA00023027"/>
    </source>
</evidence>
<dbReference type="Proteomes" id="UP000095284">
    <property type="component" value="Unplaced"/>
</dbReference>
<proteinExistence type="inferred from homology"/>
<protein>
    <recommendedName>
        <fullName evidence="4">Aldehyde dehydrogenase</fullName>
    </recommendedName>
</protein>
<dbReference type="Proteomes" id="UP000659654">
    <property type="component" value="Unassembled WGS sequence"/>
</dbReference>
<dbReference type="PANTHER" id="PTHR43570:SF16">
    <property type="entry name" value="ALDEHYDE DEHYDROGENASE TYPE III, ISOFORM Q"/>
    <property type="match status" value="1"/>
</dbReference>
<name>A0A1I7S594_BURXY</name>
<dbReference type="Gene3D" id="3.40.309.10">
    <property type="entry name" value="Aldehyde Dehydrogenase, Chain A, domain 2"/>
    <property type="match status" value="1"/>
</dbReference>
<evidence type="ECO:0000259" key="6">
    <source>
        <dbReference type="Pfam" id="PF00171"/>
    </source>
</evidence>
<dbReference type="SUPFAM" id="SSF53720">
    <property type="entry name" value="ALDH-like"/>
    <property type="match status" value="1"/>
</dbReference>
<dbReference type="PANTHER" id="PTHR43570">
    <property type="entry name" value="ALDEHYDE DEHYDROGENASE"/>
    <property type="match status" value="1"/>
</dbReference>
<dbReference type="FunFam" id="3.40.309.10:FF:000003">
    <property type="entry name" value="Aldehyde dehydrogenase"/>
    <property type="match status" value="1"/>
</dbReference>
<comment type="similarity">
    <text evidence="1 4">Belongs to the aldehyde dehydrogenase family.</text>
</comment>
<dbReference type="CDD" id="cd07087">
    <property type="entry name" value="ALDH_F3-13-14_CALDH-like"/>
    <property type="match status" value="1"/>
</dbReference>
<dbReference type="Proteomes" id="UP000582659">
    <property type="component" value="Unassembled WGS sequence"/>
</dbReference>
<keyword evidence="3" id="KW-0520">NAD</keyword>
<evidence type="ECO:0000256" key="4">
    <source>
        <dbReference type="PIRNR" id="PIRNR036492"/>
    </source>
</evidence>
<dbReference type="GO" id="GO:0006081">
    <property type="term" value="P:aldehyde metabolic process"/>
    <property type="evidence" value="ECO:0007669"/>
    <property type="project" value="InterPro"/>
</dbReference>
<gene>
    <name evidence="7" type="ORF">BXYJ_LOCUS9991</name>
</gene>
<keyword evidence="9" id="KW-1185">Reference proteome</keyword>